<dbReference type="EMBL" id="JADIMI010000052">
    <property type="protein sequence ID" value="MBO8452304.1"/>
    <property type="molecule type" value="Genomic_DNA"/>
</dbReference>
<dbReference type="Proteomes" id="UP000823661">
    <property type="component" value="Unassembled WGS sequence"/>
</dbReference>
<accession>A0A9D9EZ15</accession>
<name>A0A9D9EZ15_9BACT</name>
<gene>
    <name evidence="1" type="ORF">IAC06_05410</name>
</gene>
<reference evidence="1" key="1">
    <citation type="submission" date="2020-10" db="EMBL/GenBank/DDBJ databases">
        <authorList>
            <person name="Gilroy R."/>
        </authorList>
    </citation>
    <scope>NUCLEOTIDE SEQUENCE</scope>
    <source>
        <strain evidence="1">B1-20833</strain>
    </source>
</reference>
<comment type="caution">
    <text evidence="1">The sequence shown here is derived from an EMBL/GenBank/DDBJ whole genome shotgun (WGS) entry which is preliminary data.</text>
</comment>
<proteinExistence type="predicted"/>
<evidence type="ECO:0000313" key="2">
    <source>
        <dbReference type="Proteomes" id="UP000823661"/>
    </source>
</evidence>
<evidence type="ECO:0000313" key="1">
    <source>
        <dbReference type="EMBL" id="MBO8452304.1"/>
    </source>
</evidence>
<sequence>MRAVKEQINIDKLKICFRSNEYLIDNLISEFNLNNRESSVDDHVYYLADYRLVYVDGDEDRMTVALDIPWEQEEWHRMGHFIFTLNGKYAPYTFFEYENKALYTPFYTWAIPKNSIASMVEYVGQDLGLQFNNITTVELALDTNQNILASIRRAIRNHEQLDMIVNGRKVSDPCRKIENYTEAYSSSRTRLLSSPTLYIRQKKDEGLRLKVYNKTREMATESPTKNEYIPEWNNTGKQVIYRAELTIRNEDITEFCRQTCTPREEAFFWLTTNNKWRAGLYQWCINRLLHFTDRHTDEQVDILDTLAY</sequence>
<organism evidence="1 2">
    <name type="scientific">Candidatus Cryptobacteroides intestinavium</name>
    <dbReference type="NCBI Taxonomy" id="2840766"/>
    <lineage>
        <taxon>Bacteria</taxon>
        <taxon>Pseudomonadati</taxon>
        <taxon>Bacteroidota</taxon>
        <taxon>Bacteroidia</taxon>
        <taxon>Bacteroidales</taxon>
        <taxon>Candidatus Cryptobacteroides</taxon>
    </lineage>
</organism>
<reference evidence="1" key="2">
    <citation type="journal article" date="2021" name="PeerJ">
        <title>Extensive microbial diversity within the chicken gut microbiome revealed by metagenomics and culture.</title>
        <authorList>
            <person name="Gilroy R."/>
            <person name="Ravi A."/>
            <person name="Getino M."/>
            <person name="Pursley I."/>
            <person name="Horton D.L."/>
            <person name="Alikhan N.F."/>
            <person name="Baker D."/>
            <person name="Gharbi K."/>
            <person name="Hall N."/>
            <person name="Watson M."/>
            <person name="Adriaenssens E.M."/>
            <person name="Foster-Nyarko E."/>
            <person name="Jarju S."/>
            <person name="Secka A."/>
            <person name="Antonio M."/>
            <person name="Oren A."/>
            <person name="Chaudhuri R.R."/>
            <person name="La Ragione R."/>
            <person name="Hildebrand F."/>
            <person name="Pallen M.J."/>
        </authorList>
    </citation>
    <scope>NUCLEOTIDE SEQUENCE</scope>
    <source>
        <strain evidence="1">B1-20833</strain>
    </source>
</reference>
<protein>
    <submittedName>
        <fullName evidence="1">Uncharacterized protein</fullName>
    </submittedName>
</protein>
<dbReference type="AlphaFoldDB" id="A0A9D9EZ15"/>